<organism evidence="2 3">
    <name type="scientific">candidate division MSBL1 archaeon SCGC-AAA382M17</name>
    <dbReference type="NCBI Taxonomy" id="1698284"/>
    <lineage>
        <taxon>Archaea</taxon>
        <taxon>Methanobacteriati</taxon>
        <taxon>Methanobacteriota</taxon>
        <taxon>candidate division MSBL1</taxon>
    </lineage>
</organism>
<dbReference type="EMBL" id="LHYI01000033">
    <property type="protein sequence ID" value="KXB08065.1"/>
    <property type="molecule type" value="Genomic_DNA"/>
</dbReference>
<dbReference type="Gene3D" id="1.25.40.10">
    <property type="entry name" value="Tetratricopeptide repeat domain"/>
    <property type="match status" value="2"/>
</dbReference>
<proteinExistence type="predicted"/>
<sequence length="954" mass="108874">MREGLVCGLLNKHIDRGFERLYSAEHEEADREFRKADCRGGRSLAAFKDHSFEKALNQACRCLKRGEDHFPYEREVALKVIKLSLEKVDPDEMQRPEVVIPNAKDRIDGVSWEKVNASVKEFVGDKPLFFGLLEDESAGRDLKDEKIEKALEFIESGRLDEGFDLLYEFHNVYPDDPFLSACWAVSPEFVEDAPLKFGLNKFRAEAERILQLSEDVSDAVRASVLGLCLFNLYLGFEDKEDILRGSERLLEGSLECFEHAGDLGSEGDFHLCFGGMCHAFKGEFGKAVTILGGVSEDSNWYSLTRATMEGSREEMKASRAVEENLSFLSRAVEAREEGRKEDELRILEKVDPEYFEGYIQYKGEAVDYGMIVERITELKIELDTEPSLEALKDAVKYNPENEEIIEHLVEKGSKKLDDGDSGGAIEFFDAVPKDYDDSRFLKSYAGALKESRKYGGAAEIFKELSSEEPVLFLPLAKCNLHLDKRNRTDVLENLKDLFNKSRSVSVLEEGLKMAVERQIGTEKDILKFCKKILSKSGNNEVALHAKREAEQRLKEKRRRKVRELEEEGMESYRSEDYREAIKSLSDVPEEFLNADSMKAMAESHEALGKQEKAVEWYEKLPKTIDNITSKANCFLEMGKYEKASNCCEELLKRIEEPDEVPHPNVQGLLLEKQDKFLEASSRYEDEDLLLRLSEGLMGGGEVKEGILVLEKLHDSYPKEKYLKMLEEAATNSEEEISVGFKSGLKIGARRREIVVCDTNIFVYKALDEIGISPSRSNRVGSAVKKFDRLASKGNRILMPGTVERELKPVCERALKEEKDLGEGEKSRVRERVERYTEKYGTGDLPVEAPVEEEYLKRARNFYRSYPNKLHRITERKINKDPEKKHEILLKRGEIFSPEKATPGEGDVRLLAECIRLSELSIPGIWRISLLSNDSDFLWFSSDIERKLGIKIHDI</sequence>
<evidence type="ECO:0000313" key="3">
    <source>
        <dbReference type="Proteomes" id="UP000070633"/>
    </source>
</evidence>
<evidence type="ECO:0000313" key="2">
    <source>
        <dbReference type="EMBL" id="KXB08065.1"/>
    </source>
</evidence>
<dbReference type="Proteomes" id="UP000070633">
    <property type="component" value="Unassembled WGS sequence"/>
</dbReference>
<dbReference type="InterPro" id="IPR011990">
    <property type="entry name" value="TPR-like_helical_dom_sf"/>
</dbReference>
<keyword evidence="3" id="KW-1185">Reference proteome</keyword>
<gene>
    <name evidence="2" type="ORF">AKJ55_01495</name>
</gene>
<reference evidence="2 3" key="1">
    <citation type="journal article" date="2016" name="Sci. Rep.">
        <title>Metabolic traits of an uncultured archaeal lineage -MSBL1- from brine pools of the Red Sea.</title>
        <authorList>
            <person name="Mwirichia R."/>
            <person name="Alam I."/>
            <person name="Rashid M."/>
            <person name="Vinu M."/>
            <person name="Ba-Alawi W."/>
            <person name="Anthony Kamau A."/>
            <person name="Kamanda Ngugi D."/>
            <person name="Goker M."/>
            <person name="Klenk H.P."/>
            <person name="Bajic V."/>
            <person name="Stingl U."/>
        </authorList>
    </citation>
    <scope>NUCLEOTIDE SEQUENCE [LARGE SCALE GENOMIC DNA]</scope>
    <source>
        <strain evidence="2">SCGC-AAA382M17</strain>
    </source>
</reference>
<feature type="coiled-coil region" evidence="1">
    <location>
        <begin position="539"/>
        <end position="567"/>
    </location>
</feature>
<comment type="caution">
    <text evidence="2">The sequence shown here is derived from an EMBL/GenBank/DDBJ whole genome shotgun (WGS) entry which is preliminary data.</text>
</comment>
<protein>
    <recommendedName>
        <fullName evidence="4">PIN domain-containing protein</fullName>
    </recommendedName>
</protein>
<evidence type="ECO:0000256" key="1">
    <source>
        <dbReference type="SAM" id="Coils"/>
    </source>
</evidence>
<keyword evidence="1" id="KW-0175">Coiled coil</keyword>
<accession>A0ABR5TJE5</accession>
<dbReference type="SUPFAM" id="SSF48452">
    <property type="entry name" value="TPR-like"/>
    <property type="match status" value="1"/>
</dbReference>
<evidence type="ECO:0008006" key="4">
    <source>
        <dbReference type="Google" id="ProtNLM"/>
    </source>
</evidence>
<name>A0ABR5TJE5_9EURY</name>